<dbReference type="Pfam" id="PF00583">
    <property type="entry name" value="Acetyltransf_1"/>
    <property type="match status" value="1"/>
</dbReference>
<dbReference type="CDD" id="cd04301">
    <property type="entry name" value="NAT_SF"/>
    <property type="match status" value="1"/>
</dbReference>
<gene>
    <name evidence="4" type="ORF">Q9312_05955</name>
</gene>
<evidence type="ECO:0000259" key="3">
    <source>
        <dbReference type="PROSITE" id="PS51186"/>
    </source>
</evidence>
<dbReference type="PROSITE" id="PS51186">
    <property type="entry name" value="GNAT"/>
    <property type="match status" value="1"/>
</dbReference>
<keyword evidence="2" id="KW-0012">Acyltransferase</keyword>
<dbReference type="Gene3D" id="3.40.630.30">
    <property type="match status" value="1"/>
</dbReference>
<evidence type="ECO:0000313" key="5">
    <source>
        <dbReference type="Proteomes" id="UP001239782"/>
    </source>
</evidence>
<dbReference type="PANTHER" id="PTHR43877">
    <property type="entry name" value="AMINOALKYLPHOSPHONATE N-ACETYLTRANSFERASE-RELATED-RELATED"/>
    <property type="match status" value="1"/>
</dbReference>
<dbReference type="SUPFAM" id="SSF55729">
    <property type="entry name" value="Acyl-CoA N-acyltransferases (Nat)"/>
    <property type="match status" value="1"/>
</dbReference>
<evidence type="ECO:0000313" key="4">
    <source>
        <dbReference type="EMBL" id="WMS88455.1"/>
    </source>
</evidence>
<keyword evidence="1" id="KW-0808">Transferase</keyword>
<dbReference type="InterPro" id="IPR016181">
    <property type="entry name" value="Acyl_CoA_acyltransferase"/>
</dbReference>
<keyword evidence="5" id="KW-1185">Reference proteome</keyword>
<protein>
    <submittedName>
        <fullName evidence="4">GNAT family N-acetyltransferase</fullName>
    </submittedName>
</protein>
<dbReference type="InterPro" id="IPR000182">
    <property type="entry name" value="GNAT_dom"/>
</dbReference>
<dbReference type="KEGG" id="plei:Q9312_05955"/>
<dbReference type="EMBL" id="CP133548">
    <property type="protein sequence ID" value="WMS88455.1"/>
    <property type="molecule type" value="Genomic_DNA"/>
</dbReference>
<dbReference type="PANTHER" id="PTHR43877:SF5">
    <property type="entry name" value="BLL8307 PROTEIN"/>
    <property type="match status" value="1"/>
</dbReference>
<sequence length="153" mass="17020">MKIELGGLDHPQVINLLQQHLADMHKTSPKESVHALDLSGLKAPEIEFYSVWSGNQIAGCGAIKYHDKVLAEIKSMRTSEAFRGLGVASTLLAFLLEQAMSKGLQQVKLETGTQSYFHAAHQLYQKFGFIDCPPFADYRLDPNSRYLSLSLPN</sequence>
<dbReference type="RefSeq" id="WP_309203669.1">
    <property type="nucleotide sequence ID" value="NZ_CP133548.1"/>
</dbReference>
<feature type="domain" description="N-acetyltransferase" evidence="3">
    <location>
        <begin position="1"/>
        <end position="152"/>
    </location>
</feature>
<dbReference type="GO" id="GO:0016747">
    <property type="term" value="F:acyltransferase activity, transferring groups other than amino-acyl groups"/>
    <property type="evidence" value="ECO:0007669"/>
    <property type="project" value="InterPro"/>
</dbReference>
<dbReference type="Proteomes" id="UP001239782">
    <property type="component" value="Chromosome"/>
</dbReference>
<organism evidence="4 5">
    <name type="scientific">Pleionea litopenaei</name>
    <dbReference type="NCBI Taxonomy" id="3070815"/>
    <lineage>
        <taxon>Bacteria</taxon>
        <taxon>Pseudomonadati</taxon>
        <taxon>Pseudomonadota</taxon>
        <taxon>Gammaproteobacteria</taxon>
        <taxon>Oceanospirillales</taxon>
        <taxon>Pleioneaceae</taxon>
        <taxon>Pleionea</taxon>
    </lineage>
</organism>
<dbReference type="InterPro" id="IPR050832">
    <property type="entry name" value="Bact_Acetyltransf"/>
</dbReference>
<proteinExistence type="predicted"/>
<reference evidence="4 5" key="1">
    <citation type="submission" date="2023-08" db="EMBL/GenBank/DDBJ databases">
        <title>Pleionea litopenaei sp. nov., isolated from stomach of juvenile Litopenaeus vannamei.</title>
        <authorList>
            <person name="Rho A.M."/>
            <person name="Hwang C.Y."/>
        </authorList>
    </citation>
    <scope>NUCLEOTIDE SEQUENCE [LARGE SCALE GENOMIC DNA]</scope>
    <source>
        <strain evidence="4 5">HL-JVS1</strain>
    </source>
</reference>
<evidence type="ECO:0000256" key="1">
    <source>
        <dbReference type="ARBA" id="ARBA00022679"/>
    </source>
</evidence>
<accession>A0AA51RVR2</accession>
<evidence type="ECO:0000256" key="2">
    <source>
        <dbReference type="ARBA" id="ARBA00023315"/>
    </source>
</evidence>
<name>A0AA51RVR2_9GAMM</name>
<dbReference type="AlphaFoldDB" id="A0AA51RVR2"/>